<dbReference type="EnsemblMetazoa" id="Aqu2.1.00152_001">
    <property type="protein sequence ID" value="Aqu2.1.00152_001"/>
    <property type="gene ID" value="Aqu2.1.00152"/>
</dbReference>
<feature type="compositionally biased region" description="Low complexity" evidence="1">
    <location>
        <begin position="90"/>
        <end position="104"/>
    </location>
</feature>
<evidence type="ECO:0000256" key="1">
    <source>
        <dbReference type="SAM" id="MobiDB-lite"/>
    </source>
</evidence>
<protein>
    <submittedName>
        <fullName evidence="2">Uncharacterized protein</fullName>
    </submittedName>
</protein>
<feature type="compositionally biased region" description="Basic and acidic residues" evidence="1">
    <location>
        <begin position="15"/>
        <end position="36"/>
    </location>
</feature>
<organism evidence="2">
    <name type="scientific">Amphimedon queenslandica</name>
    <name type="common">Sponge</name>
    <dbReference type="NCBI Taxonomy" id="400682"/>
    <lineage>
        <taxon>Eukaryota</taxon>
        <taxon>Metazoa</taxon>
        <taxon>Porifera</taxon>
        <taxon>Demospongiae</taxon>
        <taxon>Heteroscleromorpha</taxon>
        <taxon>Haplosclerida</taxon>
        <taxon>Niphatidae</taxon>
        <taxon>Amphimedon</taxon>
    </lineage>
</organism>
<accession>A0A1X7SDK9</accession>
<proteinExistence type="predicted"/>
<name>A0A1X7SDK9_AMPQE</name>
<feature type="region of interest" description="Disordered" evidence="1">
    <location>
        <begin position="1"/>
        <end position="133"/>
    </location>
</feature>
<reference evidence="2" key="1">
    <citation type="submission" date="2017-05" db="UniProtKB">
        <authorList>
            <consortium name="EnsemblMetazoa"/>
        </authorList>
    </citation>
    <scope>IDENTIFICATION</scope>
</reference>
<feature type="compositionally biased region" description="Polar residues" evidence="1">
    <location>
        <begin position="1"/>
        <end position="11"/>
    </location>
</feature>
<dbReference type="InParanoid" id="A0A1X7SDK9"/>
<dbReference type="OrthoDB" id="306254at2759"/>
<feature type="compositionally biased region" description="Polar residues" evidence="1">
    <location>
        <begin position="37"/>
        <end position="58"/>
    </location>
</feature>
<sequence>SVNPSLTSHFNIGSHDARERSHDVRTRSHDSKRSHETGWTSRDSSSRYLRPGTSYQSMNEREGGRGATRPPLSSRTRDLLSSPYLGSIGSSHNRSSSPSRHNPSTLFGATADFRDHKPRPQPHSVATGRPVDVPVVNGVPVTMTRKVVREGGEGGRVKEKRRLTYREEGTIPLSNCKSEHDIIGCYY</sequence>
<dbReference type="AlphaFoldDB" id="A0A1X7SDK9"/>
<evidence type="ECO:0000313" key="2">
    <source>
        <dbReference type="EnsemblMetazoa" id="Aqu2.1.00152_001"/>
    </source>
</evidence>